<dbReference type="AlphaFoldDB" id="A0AAJ6BGT4"/>
<evidence type="ECO:0000313" key="2">
    <source>
        <dbReference type="Proteomes" id="UP001220610"/>
    </source>
</evidence>
<dbReference type="PROSITE" id="PS51257">
    <property type="entry name" value="PROKAR_LIPOPROTEIN"/>
    <property type="match status" value="1"/>
</dbReference>
<reference evidence="1" key="1">
    <citation type="submission" date="2023-03" db="EMBL/GenBank/DDBJ databases">
        <title>Andean soil-derived lignocellulolytic bacterial consortium as a source of novel taxa and putative plastic-active enzymes.</title>
        <authorList>
            <person name="Diaz-Garcia L."/>
            <person name="Chuvochina M."/>
            <person name="Feuerriegel G."/>
            <person name="Bunk B."/>
            <person name="Sproer C."/>
            <person name="Streit W.R."/>
            <person name="Rodriguez L.M."/>
            <person name="Overmann J."/>
            <person name="Jimenez D.J."/>
        </authorList>
    </citation>
    <scope>NUCLEOTIDE SEQUENCE</scope>
    <source>
        <strain evidence="1">MAG 7</strain>
    </source>
</reference>
<keyword evidence="1" id="KW-0449">Lipoprotein</keyword>
<sequence>MKRISYICYSLSLLVLLASCLKDKGNYSYTTVPALYVDTVGKQTRFEVYQSQDKLHIEPAVVYEGDVSQLTHLWRLYAANNAFDTLSKRAVVDTVITRPPGTYTVEYEATDRTGLKALMQYTVVVTSATPSGWMVAYENAEGNTDVDLIRSALFMTGSPDVVLRNIYSGRNGAALPGKPVSVLYVTTGLGYLFTNTTGVKVQNTDFAFAQNFSQIFLLNNPPAVVKPEAFWLGSFNQGILVNNGDVYWASENSLIGKVTVDAKGYRAAPFVYQQYAKQGGFYDQLNRRFIIIEQQTSQATTFTNASGSARFNLNNIGKELLFIERGFGQNDNPVDPYKYAIFRDPDGAGRYLYVINFQAPASPDVAAIDISSAPDIQDARFYAVGNLGPAAFYGTSSKVYNYQVNSAGNSITTPVVGFTAPAGEEITCMKLFKGHGTFGVGAPTANDSKFMYVATWNEGQQQGKVYLLSANITSGELGATPLATWIVGGKVGDMSYKIQ</sequence>
<protein>
    <submittedName>
        <fullName evidence="1">PKD-like family lipoprotein</fullName>
    </submittedName>
</protein>
<accession>A0AAJ6BGT4</accession>
<name>A0AAJ6BGT4_9BACT</name>
<gene>
    <name evidence="1" type="ORF">P0Y53_05880</name>
</gene>
<organism evidence="1 2">
    <name type="scientific">Candidatus Pseudobacter hemicellulosilyticus</name>
    <dbReference type="NCBI Taxonomy" id="3121375"/>
    <lineage>
        <taxon>Bacteria</taxon>
        <taxon>Pseudomonadati</taxon>
        <taxon>Bacteroidota</taxon>
        <taxon>Chitinophagia</taxon>
        <taxon>Chitinophagales</taxon>
        <taxon>Chitinophagaceae</taxon>
        <taxon>Pseudobacter</taxon>
    </lineage>
</organism>
<evidence type="ECO:0000313" key="1">
    <source>
        <dbReference type="EMBL" id="WEK37025.1"/>
    </source>
</evidence>
<dbReference type="Pfam" id="PF16407">
    <property type="entry name" value="PKD_2"/>
    <property type="match status" value="1"/>
</dbReference>
<proteinExistence type="predicted"/>
<dbReference type="Proteomes" id="UP001220610">
    <property type="component" value="Chromosome"/>
</dbReference>
<dbReference type="EMBL" id="CP119311">
    <property type="protein sequence ID" value="WEK37025.1"/>
    <property type="molecule type" value="Genomic_DNA"/>
</dbReference>
<dbReference type="InterPro" id="IPR032183">
    <property type="entry name" value="PKD-like"/>
</dbReference>